<proteinExistence type="predicted"/>
<dbReference type="PANTHER" id="PTHR13780:SF124">
    <property type="entry name" value="OS01G0633400 PROTEIN"/>
    <property type="match status" value="1"/>
</dbReference>
<dbReference type="EMBL" id="AP019866">
    <property type="protein sequence ID" value="BBM99617.1"/>
    <property type="molecule type" value="Genomic_DNA"/>
</dbReference>
<protein>
    <recommendedName>
        <fullName evidence="5">CBS domain-containing protein</fullName>
    </recommendedName>
</protein>
<reference evidence="6" key="2">
    <citation type="journal article" date="2019" name="Curr. Biol.">
        <title>Chromatin organization in early land plants reveals an ancestral association between H3K27me3, transposons, and constitutive heterochromatin.</title>
        <authorList>
            <person name="Montgomery S.A."/>
            <person name="Tanizawa Y."/>
            <person name="Galik B."/>
            <person name="Wang N."/>
            <person name="Ito T."/>
            <person name="Mochizuki T."/>
            <person name="Akimcheva S."/>
            <person name="Bowman J."/>
            <person name="Cognat V."/>
            <person name="Drouard L."/>
            <person name="Ekker H."/>
            <person name="Houng S."/>
            <person name="Kohchi T."/>
            <person name="Lin S."/>
            <person name="Liu L.D."/>
            <person name="Nakamura Y."/>
            <person name="Valeeva L.R."/>
            <person name="Shakirov E.V."/>
            <person name="Shippen D.E."/>
            <person name="Wei W."/>
            <person name="Yagura M."/>
            <person name="Yamaoka S."/>
            <person name="Yamato K.T."/>
            <person name="Liu C."/>
            <person name="Berger F."/>
        </authorList>
    </citation>
    <scope>NUCLEOTIDE SEQUENCE [LARGE SCALE GENOMIC DNA]</scope>
    <source>
        <strain evidence="6">Tak-1</strain>
    </source>
</reference>
<dbReference type="EMBL" id="LVLJ01000161">
    <property type="protein sequence ID" value="OAE35520.1"/>
    <property type="molecule type" value="Genomic_DNA"/>
</dbReference>
<evidence type="ECO:0000313" key="6">
    <source>
        <dbReference type="EMBL" id="BBM99617.1"/>
    </source>
</evidence>
<reference evidence="7 8" key="1">
    <citation type="submission" date="2016-03" db="EMBL/GenBank/DDBJ databases">
        <title>Mechanisms controlling the formation of the plant cell surface in tip-growing cells are functionally conserved among land plants.</title>
        <authorList>
            <person name="Honkanen S."/>
            <person name="Jones V.A."/>
            <person name="Morieri G."/>
            <person name="Champion C."/>
            <person name="Hetherington A.J."/>
            <person name="Kelly S."/>
            <person name="Saint-Marcoux D."/>
            <person name="Proust H."/>
            <person name="Prescott H."/>
            <person name="Dolan L."/>
        </authorList>
    </citation>
    <scope>NUCLEOTIDE SEQUENCE [LARGE SCALE GENOMIC DNA]</scope>
    <source>
        <strain evidence="8">cv. Tak-1 and cv. Tak-2</strain>
        <tissue evidence="7">Whole gametophyte</tissue>
    </source>
</reference>
<feature type="domain" description="CBS" evidence="5">
    <location>
        <begin position="66"/>
        <end position="133"/>
    </location>
</feature>
<sequence length="454" mass="50537">MSSRTLHRLVSDTERGLCQKKDAVNQNVENVENEGADASAKLRVVQPTEALKAFFDRIPLQSVPGIDNVGVIEVQAEQTIEEAMRLLYKHDVLGAPVIDNPRSVEISLSVSDQYVGVVDFGSMILWALEEFEEAETQAQVRGLLVEKSSEDRSGSSPDEVIEGVPKAAVQDNDDFWSLLTRLENIGSSKIGALARSFRWGPFLPVYPDNSLLHILLLLSKHGLKAAPVVDPEENKVTAFITQDAAMQLLLQCSGLSWFDDIANKKLSEFRFQADPPPGQLISITGDKPLCEAFHCLWKYRLSAVPVVDQETKQLIGSVRSEDARILLESNELFKGRRKVTINEFMKADLLPKDDVEERHRSVLEEDLGIAISAATLSLGCFKLPPMREPVTSTMDDNLKHTIKKLVSARGDRSFMIDENRRLIGVITLCDIMCQFAPPLGEQPDRWGDLFDNAL</sequence>
<dbReference type="Gene3D" id="3.10.580.10">
    <property type="entry name" value="CBS-domain"/>
    <property type="match status" value="2"/>
</dbReference>
<keyword evidence="4" id="KW-0175">Coiled coil</keyword>
<organism evidence="7 8">
    <name type="scientific">Marchantia polymorpha subsp. ruderalis</name>
    <dbReference type="NCBI Taxonomy" id="1480154"/>
    <lineage>
        <taxon>Eukaryota</taxon>
        <taxon>Viridiplantae</taxon>
        <taxon>Streptophyta</taxon>
        <taxon>Embryophyta</taxon>
        <taxon>Marchantiophyta</taxon>
        <taxon>Marchantiopsida</taxon>
        <taxon>Marchantiidae</taxon>
        <taxon>Marchantiales</taxon>
        <taxon>Marchantiaceae</taxon>
        <taxon>Marchantia</taxon>
    </lineage>
</organism>
<evidence type="ECO:0000256" key="3">
    <source>
        <dbReference type="PROSITE-ProRule" id="PRU00703"/>
    </source>
</evidence>
<reference evidence="9" key="3">
    <citation type="journal article" date="2020" name="Curr. Biol.">
        <title>Chromatin organization in early land plants reveals an ancestral association between H3K27me3, transposons, and constitutive heterochromatin.</title>
        <authorList>
            <person name="Montgomery S.A."/>
            <person name="Tanizawa Y."/>
            <person name="Galik B."/>
            <person name="Wang N."/>
            <person name="Ito T."/>
            <person name="Mochizuki T."/>
            <person name="Akimcheva S."/>
            <person name="Bowman J.L."/>
            <person name="Cognat V."/>
            <person name="Marechal-Drouard L."/>
            <person name="Ekker H."/>
            <person name="Hong S.F."/>
            <person name="Kohchi T."/>
            <person name="Lin S.S."/>
            <person name="Liu L.D."/>
            <person name="Nakamura Y."/>
            <person name="Valeeva L.R."/>
            <person name="Shakirov E.V."/>
            <person name="Shippen D.E."/>
            <person name="Wei W.L."/>
            <person name="Yagura M."/>
            <person name="Yamaoka S."/>
            <person name="Yamato K.T."/>
            <person name="Liu C."/>
            <person name="Berger F."/>
        </authorList>
    </citation>
    <scope>NUCLEOTIDE SEQUENCE [LARGE SCALE GENOMIC DNA]</scope>
    <source>
        <strain evidence="9">Tak-1</strain>
    </source>
</reference>
<dbReference type="InterPro" id="IPR050511">
    <property type="entry name" value="AMPK_gamma/SDS23_families"/>
</dbReference>
<gene>
    <name evidence="7" type="ORF">AXG93_2782s1040</name>
    <name evidence="6" type="ORF">Mp_1g22480</name>
</gene>
<accession>A0A176WQX6</accession>
<dbReference type="Proteomes" id="UP000077202">
    <property type="component" value="Unassembled WGS sequence"/>
</dbReference>
<evidence type="ECO:0000313" key="9">
    <source>
        <dbReference type="Proteomes" id="UP001162541"/>
    </source>
</evidence>
<dbReference type="InterPro" id="IPR000644">
    <property type="entry name" value="CBS_dom"/>
</dbReference>
<dbReference type="Proteomes" id="UP001162541">
    <property type="component" value="Chromosome 1"/>
</dbReference>
<evidence type="ECO:0000256" key="2">
    <source>
        <dbReference type="ARBA" id="ARBA00023122"/>
    </source>
</evidence>
<name>A0A176WQX6_MARPO</name>
<evidence type="ECO:0000259" key="5">
    <source>
        <dbReference type="PROSITE" id="PS51371"/>
    </source>
</evidence>
<feature type="domain" description="CBS" evidence="5">
    <location>
        <begin position="275"/>
        <end position="335"/>
    </location>
</feature>
<feature type="domain" description="CBS" evidence="5">
    <location>
        <begin position="196"/>
        <end position="261"/>
    </location>
</feature>
<evidence type="ECO:0000313" key="8">
    <source>
        <dbReference type="Proteomes" id="UP000077202"/>
    </source>
</evidence>
<keyword evidence="1" id="KW-0677">Repeat</keyword>
<keyword evidence="8" id="KW-1185">Reference proteome</keyword>
<dbReference type="PANTHER" id="PTHR13780">
    <property type="entry name" value="AMP-ACTIVATED PROTEIN KINASE, GAMMA REGULATORY SUBUNIT"/>
    <property type="match status" value="1"/>
</dbReference>
<evidence type="ECO:0000256" key="4">
    <source>
        <dbReference type="SAM" id="Coils"/>
    </source>
</evidence>
<dbReference type="AlphaFoldDB" id="A0A176WQX6"/>
<dbReference type="InterPro" id="IPR046342">
    <property type="entry name" value="CBS_dom_sf"/>
</dbReference>
<feature type="coiled-coil region" evidence="4">
    <location>
        <begin position="14"/>
        <end position="41"/>
    </location>
</feature>
<dbReference type="SUPFAM" id="SSF54631">
    <property type="entry name" value="CBS-domain pair"/>
    <property type="match status" value="2"/>
</dbReference>
<evidence type="ECO:0000313" key="7">
    <source>
        <dbReference type="EMBL" id="OAE35520.1"/>
    </source>
</evidence>
<dbReference type="SMART" id="SM00116">
    <property type="entry name" value="CBS"/>
    <property type="match status" value="4"/>
</dbReference>
<keyword evidence="2 3" id="KW-0129">CBS domain</keyword>
<dbReference type="EMBL" id="AP019866">
    <property type="protein sequence ID" value="BBM99618.1"/>
    <property type="molecule type" value="Genomic_DNA"/>
</dbReference>
<dbReference type="PROSITE" id="PS51371">
    <property type="entry name" value="CBS"/>
    <property type="match status" value="3"/>
</dbReference>
<dbReference type="Pfam" id="PF00571">
    <property type="entry name" value="CBS"/>
    <property type="match status" value="2"/>
</dbReference>
<dbReference type="CDD" id="cd02205">
    <property type="entry name" value="CBS_pair_SF"/>
    <property type="match status" value="1"/>
</dbReference>
<evidence type="ECO:0000256" key="1">
    <source>
        <dbReference type="ARBA" id="ARBA00022737"/>
    </source>
</evidence>